<gene>
    <name evidence="1" type="ORF">HIR78_11100</name>
</gene>
<sequence>MLVIKRNLLSNHVDEIIGEYYAAKGYSVHSIDRQENGQLIVVTERVAEEKENAKVDIAFDFVHRRPHKKKYLA</sequence>
<name>A0A6M3ZC69_BACSU</name>
<dbReference type="AlphaFoldDB" id="A0A6M3ZC69"/>
<dbReference type="EMBL" id="CP052842">
    <property type="protein sequence ID" value="QJP88544.1"/>
    <property type="molecule type" value="Genomic_DNA"/>
</dbReference>
<organism evidence="1">
    <name type="scientific">Bacillus subtilis (strain 168)</name>
    <dbReference type="NCBI Taxonomy" id="224308"/>
    <lineage>
        <taxon>Bacteria</taxon>
        <taxon>Bacillati</taxon>
        <taxon>Bacillota</taxon>
        <taxon>Bacilli</taxon>
        <taxon>Bacillales</taxon>
        <taxon>Bacillaceae</taxon>
        <taxon>Bacillus</taxon>
    </lineage>
</organism>
<protein>
    <submittedName>
        <fullName evidence="1">Uncharacterized protein</fullName>
    </submittedName>
</protein>
<dbReference type="RefSeq" id="WP_169507071.1">
    <property type="nucleotide sequence ID" value="NZ_CP051860.2"/>
</dbReference>
<accession>A0A6M3ZC69</accession>
<evidence type="ECO:0000313" key="1">
    <source>
        <dbReference type="EMBL" id="QJP88544.1"/>
    </source>
</evidence>
<proteinExistence type="predicted"/>
<reference evidence="1" key="1">
    <citation type="submission" date="2020-04" db="EMBL/GenBank/DDBJ databases">
        <title>Phage recombination drives evolution of spore-forming Bacilli.</title>
        <authorList>
            <person name="Dragos A."/>
            <person name="Kovacs A.T."/>
        </authorList>
    </citation>
    <scope>NUCLEOTIDE SEQUENCE</scope>
    <source>
        <strain evidence="1">168</strain>
    </source>
</reference>